<evidence type="ECO:0000313" key="2">
    <source>
        <dbReference type="Proteomes" id="UP000593562"/>
    </source>
</evidence>
<dbReference type="Proteomes" id="UP000593562">
    <property type="component" value="Unassembled WGS sequence"/>
</dbReference>
<evidence type="ECO:0000313" key="1">
    <source>
        <dbReference type="EMBL" id="KAF5749161.1"/>
    </source>
</evidence>
<keyword evidence="2" id="KW-1185">Reference proteome</keyword>
<gene>
    <name evidence="1" type="ORF">HS088_TW04G01124</name>
</gene>
<dbReference type="InParanoid" id="A0A7J7DS80"/>
<dbReference type="EMBL" id="JAAARO010000004">
    <property type="protein sequence ID" value="KAF5749161.1"/>
    <property type="molecule type" value="Genomic_DNA"/>
</dbReference>
<proteinExistence type="predicted"/>
<accession>A0A7J7DS80</accession>
<sequence>MILTGINTTKKLLIGHQCLQALFEQGYRRTEFSNLRDLVVYVKSLSDDLVHALAFFLQGLPRGLKTLSIIGRQATATLMEELPLAPFRAYRFKAGFWEAQNLLCIQNLEKVKLEVFDQNGLELLEYLLDNYTLLKELDIIFTSPLPTPIQRKIDVLETCPTLTLNLHDRL</sequence>
<name>A0A7J7DS80_TRIWF</name>
<reference evidence="1 2" key="1">
    <citation type="journal article" date="2020" name="Nat. Commun.">
        <title>Genome of Tripterygium wilfordii and identification of cytochrome P450 involved in triptolide biosynthesis.</title>
        <authorList>
            <person name="Tu L."/>
            <person name="Su P."/>
            <person name="Zhang Z."/>
            <person name="Gao L."/>
            <person name="Wang J."/>
            <person name="Hu T."/>
            <person name="Zhou J."/>
            <person name="Zhang Y."/>
            <person name="Zhao Y."/>
            <person name="Liu Y."/>
            <person name="Song Y."/>
            <person name="Tong Y."/>
            <person name="Lu Y."/>
            <person name="Yang J."/>
            <person name="Xu C."/>
            <person name="Jia M."/>
            <person name="Peters R.J."/>
            <person name="Huang L."/>
            <person name="Gao W."/>
        </authorList>
    </citation>
    <scope>NUCLEOTIDE SEQUENCE [LARGE SCALE GENOMIC DNA]</scope>
    <source>
        <strain evidence="2">cv. XIE 37</strain>
        <tissue evidence="1">Leaf</tissue>
    </source>
</reference>
<organism evidence="1 2">
    <name type="scientific">Tripterygium wilfordii</name>
    <name type="common">Thunder God vine</name>
    <dbReference type="NCBI Taxonomy" id="458696"/>
    <lineage>
        <taxon>Eukaryota</taxon>
        <taxon>Viridiplantae</taxon>
        <taxon>Streptophyta</taxon>
        <taxon>Embryophyta</taxon>
        <taxon>Tracheophyta</taxon>
        <taxon>Spermatophyta</taxon>
        <taxon>Magnoliopsida</taxon>
        <taxon>eudicotyledons</taxon>
        <taxon>Gunneridae</taxon>
        <taxon>Pentapetalae</taxon>
        <taxon>rosids</taxon>
        <taxon>fabids</taxon>
        <taxon>Celastrales</taxon>
        <taxon>Celastraceae</taxon>
        <taxon>Tripterygium</taxon>
    </lineage>
</organism>
<protein>
    <submittedName>
        <fullName evidence="1">Putative F-box/FBD/LRR-repeat protein</fullName>
    </submittedName>
</protein>
<comment type="caution">
    <text evidence="1">The sequence shown here is derived from an EMBL/GenBank/DDBJ whole genome shotgun (WGS) entry which is preliminary data.</text>
</comment>
<dbReference type="AlphaFoldDB" id="A0A7J7DS80"/>